<evidence type="ECO:0000256" key="5">
    <source>
        <dbReference type="ARBA" id="ARBA00023242"/>
    </source>
</evidence>
<dbReference type="InterPro" id="IPR012295">
    <property type="entry name" value="TBP_dom_sf"/>
</dbReference>
<dbReference type="CDD" id="cd04516">
    <property type="entry name" value="TBP_eukaryotes"/>
    <property type="match status" value="1"/>
</dbReference>
<dbReference type="InterPro" id="IPR000814">
    <property type="entry name" value="TBP"/>
</dbReference>
<comment type="subcellular location">
    <subcellularLocation>
        <location evidence="1">Nucleus</location>
    </subcellularLocation>
</comment>
<dbReference type="AlphaFoldDB" id="A0A077ZUR5"/>
<protein>
    <submittedName>
        <fullName evidence="6">Tata box binding protein</fullName>
    </submittedName>
</protein>
<dbReference type="InParanoid" id="A0A077ZUR5"/>
<dbReference type="PRINTS" id="PR00686">
    <property type="entry name" value="TIFACTORIID"/>
</dbReference>
<comment type="similarity">
    <text evidence="2">Belongs to the TBP family.</text>
</comment>
<keyword evidence="7" id="KW-1185">Reference proteome</keyword>
<evidence type="ECO:0000313" key="7">
    <source>
        <dbReference type="Proteomes" id="UP000039865"/>
    </source>
</evidence>
<organism evidence="6 7">
    <name type="scientific">Stylonychia lemnae</name>
    <name type="common">Ciliate</name>
    <dbReference type="NCBI Taxonomy" id="5949"/>
    <lineage>
        <taxon>Eukaryota</taxon>
        <taxon>Sar</taxon>
        <taxon>Alveolata</taxon>
        <taxon>Ciliophora</taxon>
        <taxon>Intramacronucleata</taxon>
        <taxon>Spirotrichea</taxon>
        <taxon>Stichotrichia</taxon>
        <taxon>Sporadotrichida</taxon>
        <taxon>Oxytrichidae</taxon>
        <taxon>Stylonychinae</taxon>
        <taxon>Stylonychia</taxon>
    </lineage>
</organism>
<accession>A0A077ZUR5</accession>
<keyword evidence="4" id="KW-0804">Transcription</keyword>
<dbReference type="HAMAP" id="MF_00408">
    <property type="entry name" value="TATA_bind_prot_arch"/>
    <property type="match status" value="1"/>
</dbReference>
<keyword evidence="3" id="KW-0238">DNA-binding</keyword>
<dbReference type="Proteomes" id="UP000039865">
    <property type="component" value="Unassembled WGS sequence"/>
</dbReference>
<dbReference type="SUPFAM" id="SSF55945">
    <property type="entry name" value="TATA-box binding protein-like"/>
    <property type="match status" value="2"/>
</dbReference>
<dbReference type="InterPro" id="IPR033710">
    <property type="entry name" value="TBP_eukaryotic"/>
</dbReference>
<sequence length="473" mass="52798">MAVDTVAALSKEIEKELQQVMQTQSLKQQQNSQSIMMPQAQTMMQHPGSTALQASSIANMNSNNTATNNYNGNGISNGQNSNIVHGNRAIDQQLMPPPQPRIRVAAFGQEQSPFRTSQIPHFEPKIEPHNQNFYNANNAHHHLNSTNSLQQMQTQSSPALSQVNSNLVKQEPTQYPSISQSTTKHTSYYSVSQNAHNANTQNTKTMNSSQMSTQSQTQVSQGDLANFTQNPLNQNSFIRPRHIVLGQSPLSNPHQRQQIQVQVPNQQQGAAKPATQINLSAQQKDPTLQNIVATCNFGCKLDLRKIAINARNCEYNPKRFAAAIMRIREPKTTALIFQSGKMVCTGAKSEEISKNACKMYAKAVKKIGFDVKLHEFKIQNVVASHDCGFPISLESISHEHDKFSTYEPELFPGLIYRMQSPKLVMLIFASGKIVFTGAKTREQIKEAYQNIDPVLRKFKKKGVGFEKFSKQKS</sequence>
<dbReference type="PANTHER" id="PTHR10126">
    <property type="entry name" value="TATA-BOX BINDING PROTEIN"/>
    <property type="match status" value="1"/>
</dbReference>
<dbReference type="Gene3D" id="3.30.310.10">
    <property type="entry name" value="TATA-Binding Protein"/>
    <property type="match status" value="2"/>
</dbReference>
<evidence type="ECO:0000256" key="1">
    <source>
        <dbReference type="ARBA" id="ARBA00004123"/>
    </source>
</evidence>
<evidence type="ECO:0000256" key="3">
    <source>
        <dbReference type="ARBA" id="ARBA00023125"/>
    </source>
</evidence>
<evidence type="ECO:0000256" key="2">
    <source>
        <dbReference type="ARBA" id="ARBA00005560"/>
    </source>
</evidence>
<dbReference type="OrthoDB" id="2127950at2759"/>
<dbReference type="EMBL" id="CCKQ01002198">
    <property type="protein sequence ID" value="CDW73284.1"/>
    <property type="molecule type" value="Genomic_DNA"/>
</dbReference>
<dbReference type="PROSITE" id="PS00351">
    <property type="entry name" value="TFIID"/>
    <property type="match status" value="1"/>
</dbReference>
<dbReference type="Pfam" id="PF00352">
    <property type="entry name" value="TBP"/>
    <property type="match status" value="2"/>
</dbReference>
<evidence type="ECO:0000256" key="4">
    <source>
        <dbReference type="ARBA" id="ARBA00023163"/>
    </source>
</evidence>
<dbReference type="FunFam" id="3.30.310.10:FF:000002">
    <property type="entry name" value="TATA-box-binding protein 2"/>
    <property type="match status" value="1"/>
</dbReference>
<dbReference type="InterPro" id="IPR030491">
    <property type="entry name" value="TBP_CS"/>
</dbReference>
<evidence type="ECO:0000313" key="6">
    <source>
        <dbReference type="EMBL" id="CDW73284.1"/>
    </source>
</evidence>
<reference evidence="6 7" key="1">
    <citation type="submission" date="2014-06" db="EMBL/GenBank/DDBJ databases">
        <authorList>
            <person name="Swart Estienne"/>
        </authorList>
    </citation>
    <scope>NUCLEOTIDE SEQUENCE [LARGE SCALE GENOMIC DNA]</scope>
    <source>
        <strain evidence="6 7">130c</strain>
    </source>
</reference>
<keyword evidence="5" id="KW-0539">Nucleus</keyword>
<dbReference type="GO" id="GO:0003677">
    <property type="term" value="F:DNA binding"/>
    <property type="evidence" value="ECO:0007669"/>
    <property type="project" value="UniProtKB-KW"/>
</dbReference>
<gene>
    <name evidence="6" type="primary">Contig11377.g12158</name>
    <name evidence="6" type="ORF">STYLEM_2260</name>
</gene>
<dbReference type="GO" id="GO:0006352">
    <property type="term" value="P:DNA-templated transcription initiation"/>
    <property type="evidence" value="ECO:0007669"/>
    <property type="project" value="InterPro"/>
</dbReference>
<name>A0A077ZUR5_STYLE</name>
<dbReference type="GO" id="GO:0005634">
    <property type="term" value="C:nucleus"/>
    <property type="evidence" value="ECO:0007669"/>
    <property type="project" value="UniProtKB-SubCell"/>
</dbReference>
<proteinExistence type="inferred from homology"/>
<dbReference type="FunFam" id="3.30.310.10:FF:000001">
    <property type="entry name" value="TATA-box-binding protein 2"/>
    <property type="match status" value="1"/>
</dbReference>